<evidence type="ECO:0000313" key="3">
    <source>
        <dbReference type="Proteomes" id="UP001299608"/>
    </source>
</evidence>
<dbReference type="PANTHER" id="PTHR37829:SF3">
    <property type="entry name" value="PROTEIN JAYE-RELATED"/>
    <property type="match status" value="1"/>
</dbReference>
<comment type="caution">
    <text evidence="2">The sequence shown here is derived from an EMBL/GenBank/DDBJ whole genome shotgun (WGS) entry which is preliminary data.</text>
</comment>
<feature type="domain" description="Baseplate protein J-like barrel" evidence="1">
    <location>
        <begin position="99"/>
        <end position="185"/>
    </location>
</feature>
<evidence type="ECO:0000313" key="2">
    <source>
        <dbReference type="EMBL" id="MCG4745882.1"/>
    </source>
</evidence>
<dbReference type="InterPro" id="IPR006949">
    <property type="entry name" value="Barrel_Baseplate_J-like"/>
</dbReference>
<dbReference type="Proteomes" id="UP001299608">
    <property type="component" value="Unassembled WGS sequence"/>
</dbReference>
<dbReference type="PANTHER" id="PTHR37829">
    <property type="entry name" value="PHAGE-LIKE ELEMENT PBSX PROTEIN XKDT"/>
    <property type="match status" value="1"/>
</dbReference>
<protein>
    <submittedName>
        <fullName evidence="2">Baseplate J/gp47 family protein</fullName>
    </submittedName>
</protein>
<name>A0AAW5BPY6_9FIRM</name>
<gene>
    <name evidence="2" type="ORF">L0N08_10705</name>
</gene>
<dbReference type="InterPro" id="IPR052399">
    <property type="entry name" value="Phage_Baseplate_Assmbl_Protein"/>
</dbReference>
<accession>A0AAW5BPY6</accession>
<sequence length="376" mass="41728">MIDDSILDEIIPVPDANKKMDELRTELAEAGFTVTKWDNGGVFYWLARICVQVHIELLKLARTMLNNMFIRHATGKWLEIKAADFSKSLKQATKTQGYITITRNEYSGAMTITKGHMFKTAPDSNGDTLTYYVMENTTIKAGEQSGRVLVEAEKAGADYNVSENRITVSMIYLEGVSKVTNEQDWIYSEGADKETETSLQNRTLASWSELATNTTSAKLKAAVEKIPGVMCAYIDDQHPRGQGTVDVIVVGTAGAASAELVRKAQEAANQLKDNYEDYLAKSGDIVYQDVDITLYLKVGAGVTDVENTVRTLIEGTMKLSNRTDLNLFLQDDIRYVLHRSIPDYRKTVFHSPASDIELNVGKVVMLGNITVEVLNT</sequence>
<evidence type="ECO:0000259" key="1">
    <source>
        <dbReference type="Pfam" id="PF04865"/>
    </source>
</evidence>
<reference evidence="2" key="1">
    <citation type="submission" date="2022-01" db="EMBL/GenBank/DDBJ databases">
        <title>Collection of gut derived symbiotic bacterial strains cultured from healthy donors.</title>
        <authorList>
            <person name="Lin H."/>
            <person name="Kohout C."/>
            <person name="Waligurski E."/>
            <person name="Pamer E.G."/>
        </authorList>
    </citation>
    <scope>NUCLEOTIDE SEQUENCE</scope>
    <source>
        <strain evidence="2">DFI.6.55</strain>
    </source>
</reference>
<dbReference type="AlphaFoldDB" id="A0AAW5BPY6"/>
<dbReference type="EMBL" id="JAKNGE010000011">
    <property type="protein sequence ID" value="MCG4745882.1"/>
    <property type="molecule type" value="Genomic_DNA"/>
</dbReference>
<proteinExistence type="predicted"/>
<dbReference type="Pfam" id="PF04865">
    <property type="entry name" value="Baseplate_J"/>
    <property type="match status" value="1"/>
</dbReference>
<dbReference type="RefSeq" id="WP_238053575.1">
    <property type="nucleotide sequence ID" value="NZ_JAKNGE010000011.1"/>
</dbReference>
<organism evidence="2 3">
    <name type="scientific">Enterocloster aldenensis</name>
    <dbReference type="NCBI Taxonomy" id="358742"/>
    <lineage>
        <taxon>Bacteria</taxon>
        <taxon>Bacillati</taxon>
        <taxon>Bacillota</taxon>
        <taxon>Clostridia</taxon>
        <taxon>Lachnospirales</taxon>
        <taxon>Lachnospiraceae</taxon>
        <taxon>Enterocloster</taxon>
    </lineage>
</organism>